<sequence>MNWTITISAHTLAIQLNETNEEADEYNKRINFNGLEDSQAPVAKKMTQISQKYYGIEASGFENSERLRFWLGFSIACGPLHQFQLMRDGTTLQESIIADKRHCGIFIDIPLFEIDKYAKVGDGATSRYYKIPLDITFSGVLDLNQLNPIFNSFPVLTRNYASLHLQLWIQDYLQDLKVVFLIKQDTVRNYHLVHRMIPPEKLDIVNLLSESTEEGIFNYKKFNVQIVNMQNAGIND</sequence>
<dbReference type="Proteomes" id="UP000324800">
    <property type="component" value="Unassembled WGS sequence"/>
</dbReference>
<protein>
    <submittedName>
        <fullName evidence="1">Uncharacterized protein</fullName>
    </submittedName>
</protein>
<gene>
    <name evidence="1" type="ORF">EZS28_011014</name>
</gene>
<accession>A0A5J4WEW7</accession>
<dbReference type="EMBL" id="SNRW01002223">
    <property type="protein sequence ID" value="KAA6393458.1"/>
    <property type="molecule type" value="Genomic_DNA"/>
</dbReference>
<organism evidence="1 2">
    <name type="scientific">Streblomastix strix</name>
    <dbReference type="NCBI Taxonomy" id="222440"/>
    <lineage>
        <taxon>Eukaryota</taxon>
        <taxon>Metamonada</taxon>
        <taxon>Preaxostyla</taxon>
        <taxon>Oxymonadida</taxon>
        <taxon>Streblomastigidae</taxon>
        <taxon>Streblomastix</taxon>
    </lineage>
</organism>
<evidence type="ECO:0000313" key="2">
    <source>
        <dbReference type="Proteomes" id="UP000324800"/>
    </source>
</evidence>
<reference evidence="1 2" key="1">
    <citation type="submission" date="2019-03" db="EMBL/GenBank/DDBJ databases">
        <title>Single cell metagenomics reveals metabolic interactions within the superorganism composed of flagellate Streblomastix strix and complex community of Bacteroidetes bacteria on its surface.</title>
        <authorList>
            <person name="Treitli S.C."/>
            <person name="Kolisko M."/>
            <person name="Husnik F."/>
            <person name="Keeling P."/>
            <person name="Hampl V."/>
        </authorList>
    </citation>
    <scope>NUCLEOTIDE SEQUENCE [LARGE SCALE GENOMIC DNA]</scope>
    <source>
        <strain evidence="1">ST1C</strain>
    </source>
</reference>
<proteinExistence type="predicted"/>
<evidence type="ECO:0000313" key="1">
    <source>
        <dbReference type="EMBL" id="KAA6393458.1"/>
    </source>
</evidence>
<comment type="caution">
    <text evidence="1">The sequence shown here is derived from an EMBL/GenBank/DDBJ whole genome shotgun (WGS) entry which is preliminary data.</text>
</comment>
<name>A0A5J4WEW7_9EUKA</name>
<dbReference type="AlphaFoldDB" id="A0A5J4WEW7"/>